<feature type="transmembrane region" description="Helical" evidence="6">
    <location>
        <begin position="101"/>
        <end position="118"/>
    </location>
</feature>
<dbReference type="GO" id="GO:0015535">
    <property type="term" value="F:fucose:proton symporter activity"/>
    <property type="evidence" value="ECO:0007669"/>
    <property type="project" value="InterPro"/>
</dbReference>
<name>A0A2I1IQS2_9ACTO</name>
<keyword evidence="9" id="KW-1185">Reference proteome</keyword>
<protein>
    <submittedName>
        <fullName evidence="8">L-fucose:H+ symporter permease</fullName>
    </submittedName>
</protein>
<gene>
    <name evidence="8" type="primary">fucP</name>
    <name evidence="8" type="ORF">CYJ19_02490</name>
</gene>
<feature type="transmembrane region" description="Helical" evidence="6">
    <location>
        <begin position="220"/>
        <end position="239"/>
    </location>
</feature>
<feature type="transmembrane region" description="Helical" evidence="6">
    <location>
        <begin position="336"/>
        <end position="354"/>
    </location>
</feature>
<evidence type="ECO:0000256" key="5">
    <source>
        <dbReference type="ARBA" id="ARBA00023136"/>
    </source>
</evidence>
<evidence type="ECO:0000256" key="6">
    <source>
        <dbReference type="SAM" id="Phobius"/>
    </source>
</evidence>
<evidence type="ECO:0000256" key="3">
    <source>
        <dbReference type="ARBA" id="ARBA00022692"/>
    </source>
</evidence>
<keyword evidence="5 6" id="KW-0472">Membrane</keyword>
<dbReference type="InterPro" id="IPR036259">
    <property type="entry name" value="MFS_trans_sf"/>
</dbReference>
<feature type="transmembrane region" description="Helical" evidence="6">
    <location>
        <begin position="124"/>
        <end position="143"/>
    </location>
</feature>
<keyword evidence="4 6" id="KW-1133">Transmembrane helix</keyword>
<feature type="transmembrane region" description="Helical" evidence="6">
    <location>
        <begin position="391"/>
        <end position="412"/>
    </location>
</feature>
<dbReference type="AlphaFoldDB" id="A0A2I1IQS2"/>
<dbReference type="Pfam" id="PF07690">
    <property type="entry name" value="MFS_1"/>
    <property type="match status" value="1"/>
</dbReference>
<dbReference type="PANTHER" id="PTHR43702:SF11">
    <property type="entry name" value="L-FUCOSE-PROTON SYMPORTER"/>
    <property type="match status" value="1"/>
</dbReference>
<dbReference type="InterPro" id="IPR011701">
    <property type="entry name" value="MFS"/>
</dbReference>
<evidence type="ECO:0000256" key="1">
    <source>
        <dbReference type="ARBA" id="ARBA00004429"/>
    </source>
</evidence>
<feature type="domain" description="Major facilitator superfamily (MFS) profile" evidence="7">
    <location>
        <begin position="36"/>
        <end position="449"/>
    </location>
</feature>
<comment type="caution">
    <text evidence="8">The sequence shown here is derived from an EMBL/GenBank/DDBJ whole genome shotgun (WGS) entry which is preliminary data.</text>
</comment>
<dbReference type="InterPro" id="IPR005275">
    <property type="entry name" value="Lfuc_symporter_FucP"/>
</dbReference>
<dbReference type="CDD" id="cd17394">
    <property type="entry name" value="MFS_FucP_like"/>
    <property type="match status" value="1"/>
</dbReference>
<dbReference type="Gene3D" id="1.20.1250.20">
    <property type="entry name" value="MFS general substrate transporter like domains"/>
    <property type="match status" value="2"/>
</dbReference>
<dbReference type="RefSeq" id="WP_024332175.1">
    <property type="nucleotide sequence ID" value="NZ_JASOXK010000010.1"/>
</dbReference>
<dbReference type="EMBL" id="PKKO01000001">
    <property type="protein sequence ID" value="PKY73471.1"/>
    <property type="molecule type" value="Genomic_DNA"/>
</dbReference>
<sequence>MSADTNVGTPNTSKGLIKDRTLQLRDGYLNKTPIFQYILLSICFPMWGIAASLNDILITQFKSIFSLSDFASAFVQSAFYGGYFLIAIPASRVIRHSSYKVGIMIGLTVYIIGCTLFFPASHMATYSVFLVSLFAIAVGLSFLETSCNTYSSMIGPKKLSTLRLNISQTFYPLGSITGILLGKYLIFTGGDSLHSQMAEMDAEESARFAREMLQRTLHPYRVIILILLVILITVAITQFPRCKPYQAKSHEEAQASIGETIAYLAKNGRFRAGILTQFLYVGMQTAVWSFTIRLALNLDHGLNERTASNFMVLAFIGFFLGKFIANLLMTKMNQDLVLIIYAACGLVALLYVIFVPNMSAVYAAVLTSALFGPCWATIYTRTLDSVEDKRFTETAGAVIVMSIIGGAVIPAVQGLVSDVTGSMQTSFCVNLVCFGAVLIYFYFAFKNSRKEQGK</sequence>
<evidence type="ECO:0000256" key="2">
    <source>
        <dbReference type="ARBA" id="ARBA00022475"/>
    </source>
</evidence>
<feature type="transmembrane region" description="Helical" evidence="6">
    <location>
        <begin position="278"/>
        <end position="296"/>
    </location>
</feature>
<feature type="transmembrane region" description="Helical" evidence="6">
    <location>
        <begin position="164"/>
        <end position="187"/>
    </location>
</feature>
<dbReference type="NCBIfam" id="TIGR00885">
    <property type="entry name" value="fucP"/>
    <property type="match status" value="1"/>
</dbReference>
<feature type="transmembrane region" description="Helical" evidence="6">
    <location>
        <begin position="424"/>
        <end position="445"/>
    </location>
</feature>
<dbReference type="PANTHER" id="PTHR43702">
    <property type="entry name" value="L-FUCOSE-PROTON SYMPORTER"/>
    <property type="match status" value="1"/>
</dbReference>
<accession>A0A2I1IQS2</accession>
<feature type="transmembrane region" description="Helical" evidence="6">
    <location>
        <begin position="34"/>
        <end position="53"/>
    </location>
</feature>
<evidence type="ECO:0000259" key="7">
    <source>
        <dbReference type="PROSITE" id="PS50850"/>
    </source>
</evidence>
<reference evidence="8 9" key="1">
    <citation type="submission" date="2017-12" db="EMBL/GenBank/DDBJ databases">
        <title>Phylogenetic diversity of female urinary microbiome.</title>
        <authorList>
            <person name="Thomas-White K."/>
            <person name="Wolfe A.J."/>
        </authorList>
    </citation>
    <scope>NUCLEOTIDE SEQUENCE [LARGE SCALE GENOMIC DNA]</scope>
    <source>
        <strain evidence="8 9">UMB0402</strain>
    </source>
</reference>
<evidence type="ECO:0000313" key="9">
    <source>
        <dbReference type="Proteomes" id="UP000235122"/>
    </source>
</evidence>
<dbReference type="SUPFAM" id="SSF103473">
    <property type="entry name" value="MFS general substrate transporter"/>
    <property type="match status" value="1"/>
</dbReference>
<keyword evidence="3 6" id="KW-0812">Transmembrane</keyword>
<comment type="subcellular location">
    <subcellularLocation>
        <location evidence="1">Cell inner membrane</location>
        <topology evidence="1">Multi-pass membrane protein</topology>
    </subcellularLocation>
</comment>
<proteinExistence type="predicted"/>
<keyword evidence="2" id="KW-1003">Cell membrane</keyword>
<evidence type="ECO:0000313" key="8">
    <source>
        <dbReference type="EMBL" id="PKY73471.1"/>
    </source>
</evidence>
<organism evidence="8 9">
    <name type="scientific">Winkia neuii</name>
    <dbReference type="NCBI Taxonomy" id="33007"/>
    <lineage>
        <taxon>Bacteria</taxon>
        <taxon>Bacillati</taxon>
        <taxon>Actinomycetota</taxon>
        <taxon>Actinomycetes</taxon>
        <taxon>Actinomycetales</taxon>
        <taxon>Actinomycetaceae</taxon>
        <taxon>Winkia</taxon>
    </lineage>
</organism>
<feature type="transmembrane region" description="Helical" evidence="6">
    <location>
        <begin position="308"/>
        <end position="329"/>
    </location>
</feature>
<feature type="transmembrane region" description="Helical" evidence="6">
    <location>
        <begin position="360"/>
        <end position="379"/>
    </location>
</feature>
<dbReference type="PROSITE" id="PS50850">
    <property type="entry name" value="MFS"/>
    <property type="match status" value="1"/>
</dbReference>
<dbReference type="Proteomes" id="UP000235122">
    <property type="component" value="Unassembled WGS sequence"/>
</dbReference>
<dbReference type="STRING" id="33007.HMPREF3198_02087"/>
<dbReference type="InterPro" id="IPR020846">
    <property type="entry name" value="MFS_dom"/>
</dbReference>
<dbReference type="InterPro" id="IPR050375">
    <property type="entry name" value="MFS_TsgA-like"/>
</dbReference>
<dbReference type="GeneID" id="35866493"/>
<feature type="transmembrane region" description="Helical" evidence="6">
    <location>
        <begin position="73"/>
        <end position="94"/>
    </location>
</feature>
<evidence type="ECO:0000256" key="4">
    <source>
        <dbReference type="ARBA" id="ARBA00022989"/>
    </source>
</evidence>
<dbReference type="GO" id="GO:0005886">
    <property type="term" value="C:plasma membrane"/>
    <property type="evidence" value="ECO:0007669"/>
    <property type="project" value="UniProtKB-SubCell"/>
</dbReference>